<name>A0ABV6JKE0_9BACL</name>
<proteinExistence type="inferred from homology"/>
<keyword evidence="3" id="KW-0378">Hydrolase</keyword>
<dbReference type="SUPFAM" id="SSF51735">
    <property type="entry name" value="NAD(P)-binding Rossmann-fold domains"/>
    <property type="match status" value="1"/>
</dbReference>
<evidence type="ECO:0000256" key="3">
    <source>
        <dbReference type="ARBA" id="ARBA00022801"/>
    </source>
</evidence>
<evidence type="ECO:0000256" key="5">
    <source>
        <dbReference type="ARBA" id="ARBA00023295"/>
    </source>
</evidence>
<evidence type="ECO:0000259" key="6">
    <source>
        <dbReference type="Pfam" id="PF01408"/>
    </source>
</evidence>
<comment type="similarity">
    <text evidence="2">Belongs to the Gfo/Idh/MocA family. Glycosyl hydrolase 109 subfamily.</text>
</comment>
<accession>A0ABV6JKE0</accession>
<dbReference type="InterPro" id="IPR036291">
    <property type="entry name" value="NAD(P)-bd_dom_sf"/>
</dbReference>
<dbReference type="Gene3D" id="3.30.360.10">
    <property type="entry name" value="Dihydrodipicolinate Reductase, domain 2"/>
    <property type="match status" value="1"/>
</dbReference>
<keyword evidence="9" id="KW-1185">Reference proteome</keyword>
<evidence type="ECO:0000313" key="8">
    <source>
        <dbReference type="EMBL" id="MFC0396152.1"/>
    </source>
</evidence>
<keyword evidence="4" id="KW-0520">NAD</keyword>
<reference evidence="8 9" key="1">
    <citation type="submission" date="2024-09" db="EMBL/GenBank/DDBJ databases">
        <authorList>
            <person name="Sun Q."/>
            <person name="Mori K."/>
        </authorList>
    </citation>
    <scope>NUCLEOTIDE SEQUENCE [LARGE SCALE GENOMIC DNA]</scope>
    <source>
        <strain evidence="8 9">CCM 4839</strain>
    </source>
</reference>
<comment type="cofactor">
    <cofactor evidence="1">
        <name>NAD(+)</name>
        <dbReference type="ChEBI" id="CHEBI:57540"/>
    </cofactor>
</comment>
<dbReference type="EMBL" id="JBHLVF010000047">
    <property type="protein sequence ID" value="MFC0396152.1"/>
    <property type="molecule type" value="Genomic_DNA"/>
</dbReference>
<evidence type="ECO:0000256" key="4">
    <source>
        <dbReference type="ARBA" id="ARBA00023027"/>
    </source>
</evidence>
<sequence>MNASPVRLAIVGGHRGAHFSHVMSYLQDEIKLVAVCDLDETTVRQWQESDSQLRGYTSYEELLSDPDVDAVFLATPLLIHARQAIQAMRAGKHVLSEVIAMTTMEEGWELIETVKATGMKYMMAENYCFMRPNMMIMNMVKANVFGKLTFLEGAYIHDCRSLLHDAKGDLTWRGRLQRDYNGMNYPTHSFGPLAMWMEMNRDGSDRLESISTFTSPAVAARHYHTDVIQAAHPHVPDVDWKQGDSAVTILRTANGVLIQLRLDWTSGVPHDMARYGLQGENGAYTWSSTMAPSVWVQGRSPGTSWGSPAEWESLWNYSDEFEHSWWRDMGAEADQAGHGGGDLFVIREFAAAIRENRSPIIDVYDAVLWSSIFPLSMESVAKRGAEVAIPNFRI</sequence>
<dbReference type="InterPro" id="IPR000683">
    <property type="entry name" value="Gfo/Idh/MocA-like_OxRdtase_N"/>
</dbReference>
<dbReference type="PANTHER" id="PTHR43818">
    <property type="entry name" value="BCDNA.GH03377"/>
    <property type="match status" value="1"/>
</dbReference>
<dbReference type="RefSeq" id="WP_204817077.1">
    <property type="nucleotide sequence ID" value="NZ_JANHOF010000002.1"/>
</dbReference>
<dbReference type="InterPro" id="IPR050463">
    <property type="entry name" value="Gfo/Idh/MocA_oxidrdct_glycsds"/>
</dbReference>
<evidence type="ECO:0000256" key="1">
    <source>
        <dbReference type="ARBA" id="ARBA00001911"/>
    </source>
</evidence>
<dbReference type="Pfam" id="PF01408">
    <property type="entry name" value="GFO_IDH_MocA"/>
    <property type="match status" value="1"/>
</dbReference>
<feature type="domain" description="Glycosyl hydrolase 109 C-terminal" evidence="7">
    <location>
        <begin position="134"/>
        <end position="305"/>
    </location>
</feature>
<comment type="caution">
    <text evidence="8">The sequence shown here is derived from an EMBL/GenBank/DDBJ whole genome shotgun (WGS) entry which is preliminary data.</text>
</comment>
<feature type="domain" description="Gfo/Idh/MocA-like oxidoreductase N-terminal" evidence="6">
    <location>
        <begin position="7"/>
        <end position="123"/>
    </location>
</feature>
<dbReference type="Gene3D" id="3.40.50.720">
    <property type="entry name" value="NAD(P)-binding Rossmann-like Domain"/>
    <property type="match status" value="1"/>
</dbReference>
<keyword evidence="5" id="KW-0326">Glycosidase</keyword>
<evidence type="ECO:0000313" key="9">
    <source>
        <dbReference type="Proteomes" id="UP001589818"/>
    </source>
</evidence>
<evidence type="ECO:0000259" key="7">
    <source>
        <dbReference type="Pfam" id="PF21252"/>
    </source>
</evidence>
<dbReference type="Proteomes" id="UP001589818">
    <property type="component" value="Unassembled WGS sequence"/>
</dbReference>
<dbReference type="SUPFAM" id="SSF55347">
    <property type="entry name" value="Glyceraldehyde-3-phosphate dehydrogenase-like, C-terminal domain"/>
    <property type="match status" value="1"/>
</dbReference>
<evidence type="ECO:0000256" key="2">
    <source>
        <dbReference type="ARBA" id="ARBA00009329"/>
    </source>
</evidence>
<dbReference type="Pfam" id="PF21252">
    <property type="entry name" value="Glyco_hydro_109_C"/>
    <property type="match status" value="1"/>
</dbReference>
<gene>
    <name evidence="8" type="ORF">ACFFJ8_32850</name>
</gene>
<organism evidence="8 9">
    <name type="scientific">Paenibacillus mendelii</name>
    <dbReference type="NCBI Taxonomy" id="206163"/>
    <lineage>
        <taxon>Bacteria</taxon>
        <taxon>Bacillati</taxon>
        <taxon>Bacillota</taxon>
        <taxon>Bacilli</taxon>
        <taxon>Bacillales</taxon>
        <taxon>Paenibacillaceae</taxon>
        <taxon>Paenibacillus</taxon>
    </lineage>
</organism>
<dbReference type="PANTHER" id="PTHR43818:SF1">
    <property type="entry name" value="GLYCOSYL HYDROLASE FAMILY 109 PROTEIN"/>
    <property type="match status" value="1"/>
</dbReference>
<protein>
    <submittedName>
        <fullName evidence="8">Gfo/Idh/MocA family oxidoreductase</fullName>
    </submittedName>
</protein>
<dbReference type="InterPro" id="IPR049303">
    <property type="entry name" value="Glyco_hydro_109_C"/>
</dbReference>